<sequence length="747" mass="84244">MSLRFAPAALGVLVAFTYIGLGIAGKVVLKNMWLILSAPDTLELPSGALPIPWYNLFDAWKELGYKQCREKSFAGNNLASLDGNENGIYPIYSSNPNSETAWSKALGAAEVSSDNDLSHTIFFASKTFPIGERYPNFADFTDVRGLLAGVRVESMDRDINKSILKITEAICETGTTEVLDGFPDMDRKPSIISTSAHAITRQWVDDIARMHPGWMIITDRGDTSDNINRIDDEGNDPRRVILIMTYRSWARKTLVTKEENDKVTYSSSFTSQSRDFEVLICDEARRLKERSTVSFKAVSLIAASRVLLLTATPYLNEPKDYLALAEIIWTCRHQILDQEERDFLLESEKKGYGQFASTVKSFCQDENTHRTLRSLASKPEIVKALIHNSTEKQSWEAGFHHFSSVAILRRSASSAIFRMKGKEHPVSLTSVLPRLRPSSVSIDFETKLKSKIEYSMLYLYTELILDHEQWVKQNGPQSKILPPTSSHYWGLEQVASTSTLKKMRRAKINLTNLSPLVMEIYDSRPVTAYQLLFLAVRGSPQIQELLSLLCNKVLRPVEGNGNMTKVLVTLQNPFFGILHRASVETSQSSYRRSEPGSVQVLLQPYTCGREGINLDGPCQFVFVIEPAYSGPIEDQTTARVHRASIEHSITVIRCFTTNSFHEYKLYKQLRKRRWTLRNPIVIGKWFLSTGSRTCCRIANAETVVKQQSPSVCFTPPPPITPPPSPGHFISCYILHYEINTVNTPMTR</sequence>
<reference evidence="4" key="1">
    <citation type="journal article" date="2021" name="Mol. Plant Microbe Interact.">
        <title>Complete Genome Sequence of the Plant-Pathogenic Fungus Colletotrichum lupini.</title>
        <authorList>
            <person name="Baroncelli R."/>
            <person name="Pensec F."/>
            <person name="Da Lio D."/>
            <person name="Boufleur T."/>
            <person name="Vicente I."/>
            <person name="Sarrocco S."/>
            <person name="Picot A."/>
            <person name="Baraldi E."/>
            <person name="Sukno S."/>
            <person name="Thon M."/>
            <person name="Le Floch G."/>
        </authorList>
    </citation>
    <scope>NUCLEOTIDE SEQUENCE</scope>
    <source>
        <strain evidence="4">IMI 504893</strain>
    </source>
</reference>
<dbReference type="Proteomes" id="UP000830671">
    <property type="component" value="Chromosome 1"/>
</dbReference>
<keyword evidence="1" id="KW-0547">Nucleotide-binding</keyword>
<feature type="domain" description="Helicase ATP-binding" evidence="3">
    <location>
        <begin position="158"/>
        <end position="331"/>
    </location>
</feature>
<evidence type="ECO:0000313" key="5">
    <source>
        <dbReference type="Proteomes" id="UP000830671"/>
    </source>
</evidence>
<proteinExistence type="predicted"/>
<dbReference type="InterPro" id="IPR000330">
    <property type="entry name" value="SNF2_N"/>
</dbReference>
<dbReference type="SUPFAM" id="SSF52540">
    <property type="entry name" value="P-loop containing nucleoside triphosphate hydrolases"/>
    <property type="match status" value="2"/>
</dbReference>
<dbReference type="Gene3D" id="3.40.50.10810">
    <property type="entry name" value="Tandem AAA-ATPase domain"/>
    <property type="match status" value="1"/>
</dbReference>
<dbReference type="EMBL" id="CP019471">
    <property type="protein sequence ID" value="UQC74700.1"/>
    <property type="molecule type" value="Genomic_DNA"/>
</dbReference>
<name>A0A9Q8SCJ4_9PEZI</name>
<evidence type="ECO:0000256" key="2">
    <source>
        <dbReference type="ARBA" id="ARBA00022840"/>
    </source>
</evidence>
<dbReference type="GeneID" id="73335403"/>
<dbReference type="Pfam" id="PF00176">
    <property type="entry name" value="SNF2-rel_dom"/>
    <property type="match status" value="1"/>
</dbReference>
<dbReference type="RefSeq" id="XP_049136350.1">
    <property type="nucleotide sequence ID" value="XM_049280393.1"/>
</dbReference>
<evidence type="ECO:0000259" key="3">
    <source>
        <dbReference type="PROSITE" id="PS51192"/>
    </source>
</evidence>
<keyword evidence="5" id="KW-1185">Reference proteome</keyword>
<dbReference type="KEGG" id="clup:CLUP02_01352"/>
<dbReference type="Gene3D" id="3.40.50.300">
    <property type="entry name" value="P-loop containing nucleotide triphosphate hydrolases"/>
    <property type="match status" value="1"/>
</dbReference>
<evidence type="ECO:0000256" key="1">
    <source>
        <dbReference type="ARBA" id="ARBA00022741"/>
    </source>
</evidence>
<dbReference type="GO" id="GO:0005524">
    <property type="term" value="F:ATP binding"/>
    <property type="evidence" value="ECO:0007669"/>
    <property type="project" value="InterPro"/>
</dbReference>
<dbReference type="InterPro" id="IPR014001">
    <property type="entry name" value="Helicase_ATP-bd"/>
</dbReference>
<protein>
    <recommendedName>
        <fullName evidence="3">Helicase ATP-binding domain-containing protein</fullName>
    </recommendedName>
</protein>
<gene>
    <name evidence="4" type="ORF">CLUP02_01352</name>
</gene>
<evidence type="ECO:0000313" key="4">
    <source>
        <dbReference type="EMBL" id="UQC74700.1"/>
    </source>
</evidence>
<dbReference type="InterPro" id="IPR038718">
    <property type="entry name" value="SNF2-like_sf"/>
</dbReference>
<accession>A0A9Q8SCJ4</accession>
<dbReference type="AlphaFoldDB" id="A0A9Q8SCJ4"/>
<keyword evidence="2" id="KW-0067">ATP-binding</keyword>
<organism evidence="4 5">
    <name type="scientific">Colletotrichum lupini</name>
    <dbReference type="NCBI Taxonomy" id="145971"/>
    <lineage>
        <taxon>Eukaryota</taxon>
        <taxon>Fungi</taxon>
        <taxon>Dikarya</taxon>
        <taxon>Ascomycota</taxon>
        <taxon>Pezizomycotina</taxon>
        <taxon>Sordariomycetes</taxon>
        <taxon>Hypocreomycetidae</taxon>
        <taxon>Glomerellales</taxon>
        <taxon>Glomerellaceae</taxon>
        <taxon>Colletotrichum</taxon>
        <taxon>Colletotrichum acutatum species complex</taxon>
    </lineage>
</organism>
<dbReference type="PROSITE" id="PS51192">
    <property type="entry name" value="HELICASE_ATP_BIND_1"/>
    <property type="match status" value="1"/>
</dbReference>
<dbReference type="InterPro" id="IPR027417">
    <property type="entry name" value="P-loop_NTPase"/>
</dbReference>